<evidence type="ECO:0000313" key="5">
    <source>
        <dbReference type="EMBL" id="MEE8659284.1"/>
    </source>
</evidence>
<dbReference type="PANTHER" id="PTHR43401:SF2">
    <property type="entry name" value="L-THREONINE 3-DEHYDROGENASE"/>
    <property type="match status" value="1"/>
</dbReference>
<dbReference type="Proteomes" id="UP001312908">
    <property type="component" value="Unassembled WGS sequence"/>
</dbReference>
<evidence type="ECO:0000256" key="1">
    <source>
        <dbReference type="ARBA" id="ARBA00022723"/>
    </source>
</evidence>
<reference evidence="5 6" key="1">
    <citation type="submission" date="2023-10" db="EMBL/GenBank/DDBJ databases">
        <title>Sorlinia euscelidii gen. nov., sp. nov., an acetic acid bacteria isolated from the gut of Euscelidius variegatus emitter.</title>
        <authorList>
            <person name="Michoud G."/>
            <person name="Marasco R."/>
            <person name="Seferji K."/>
            <person name="Gonella E."/>
            <person name="Garuglieri E."/>
            <person name="Alma A."/>
            <person name="Mapelli F."/>
            <person name="Borin S."/>
            <person name="Daffonchio D."/>
            <person name="Crotti E."/>
        </authorList>
    </citation>
    <scope>NUCLEOTIDE SEQUENCE [LARGE SCALE GENOMIC DNA]</scope>
    <source>
        <strain evidence="5 6">EV16P</strain>
    </source>
</reference>
<proteinExistence type="predicted"/>
<keyword evidence="6" id="KW-1185">Reference proteome</keyword>
<dbReference type="Pfam" id="PF08240">
    <property type="entry name" value="ADH_N"/>
    <property type="match status" value="1"/>
</dbReference>
<dbReference type="InterPro" id="IPR050129">
    <property type="entry name" value="Zn_alcohol_dh"/>
</dbReference>
<dbReference type="InterPro" id="IPR013154">
    <property type="entry name" value="ADH-like_N"/>
</dbReference>
<accession>A0ABU7U348</accession>
<comment type="caution">
    <text evidence="5">The sequence shown here is derived from an EMBL/GenBank/DDBJ whole genome shotgun (WGS) entry which is preliminary data.</text>
</comment>
<sequence length="350" mass="38334">MQALKYHGPWMASIDTTPDLQCMEADDIIVSIKFCGICGTDIGILTGEYDVARQGVTLGHEAAGIVESVGPSVRNFSEGDRVVINPTYACRQCRPCYTGNENHCSQKEGTEAGVSYDGAFATKYRAKGQFLRKLDDHVSFEEAALTEPLSCTITGVDKLNIRNNAIRAVVIGAGPMGILYSWSLYNIGVNVVMIENNAHRQQYARKILPGSAHLFFDFCEAMKVLYGKDDQKVDVVVDTSGALTEIVLPYLSAGGKLLTVALKKFYANISTMEIADKSLSIIGSIDSLNNSFERAYCTIRDRRIPAERMISHIFPLNDFKSAFAVLGCDLKHGKLTPPSEPNCKILLEIA</sequence>
<keyword evidence="2" id="KW-0862">Zinc</keyword>
<dbReference type="Gene3D" id="3.40.50.720">
    <property type="entry name" value="NAD(P)-binding Rossmann-like Domain"/>
    <property type="match status" value="1"/>
</dbReference>
<evidence type="ECO:0000256" key="2">
    <source>
        <dbReference type="ARBA" id="ARBA00022833"/>
    </source>
</evidence>
<gene>
    <name evidence="5" type="ORF">DOFOFD_09715</name>
</gene>
<keyword evidence="3" id="KW-0560">Oxidoreductase</keyword>
<protein>
    <submittedName>
        <fullName evidence="5">Sorbitol dehydrogenase</fullName>
    </submittedName>
</protein>
<feature type="domain" description="Alcohol dehydrogenase-like N-terminal" evidence="4">
    <location>
        <begin position="25"/>
        <end position="135"/>
    </location>
</feature>
<dbReference type="SUPFAM" id="SSF50129">
    <property type="entry name" value="GroES-like"/>
    <property type="match status" value="1"/>
</dbReference>
<dbReference type="SUPFAM" id="SSF51735">
    <property type="entry name" value="NAD(P)-binding Rossmann-fold domains"/>
    <property type="match status" value="1"/>
</dbReference>
<dbReference type="PROSITE" id="PS00059">
    <property type="entry name" value="ADH_ZINC"/>
    <property type="match status" value="1"/>
</dbReference>
<dbReference type="EMBL" id="JAWJZY010000004">
    <property type="protein sequence ID" value="MEE8659284.1"/>
    <property type="molecule type" value="Genomic_DNA"/>
</dbReference>
<dbReference type="PANTHER" id="PTHR43401">
    <property type="entry name" value="L-THREONINE 3-DEHYDROGENASE"/>
    <property type="match status" value="1"/>
</dbReference>
<evidence type="ECO:0000313" key="6">
    <source>
        <dbReference type="Proteomes" id="UP001312908"/>
    </source>
</evidence>
<dbReference type="RefSeq" id="WP_394820130.1">
    <property type="nucleotide sequence ID" value="NZ_JAWJZY010000004.1"/>
</dbReference>
<evidence type="ECO:0000259" key="4">
    <source>
        <dbReference type="Pfam" id="PF08240"/>
    </source>
</evidence>
<organism evidence="5 6">
    <name type="scientific">Sorlinia euscelidii</name>
    <dbReference type="NCBI Taxonomy" id="3081148"/>
    <lineage>
        <taxon>Bacteria</taxon>
        <taxon>Pseudomonadati</taxon>
        <taxon>Pseudomonadota</taxon>
        <taxon>Alphaproteobacteria</taxon>
        <taxon>Acetobacterales</taxon>
        <taxon>Acetobacteraceae</taxon>
        <taxon>Sorlinia</taxon>
    </lineage>
</organism>
<keyword evidence="1" id="KW-0479">Metal-binding</keyword>
<dbReference type="InterPro" id="IPR036291">
    <property type="entry name" value="NAD(P)-bd_dom_sf"/>
</dbReference>
<dbReference type="Gene3D" id="3.90.180.10">
    <property type="entry name" value="Medium-chain alcohol dehydrogenases, catalytic domain"/>
    <property type="match status" value="1"/>
</dbReference>
<name>A0ABU7U348_9PROT</name>
<evidence type="ECO:0000256" key="3">
    <source>
        <dbReference type="ARBA" id="ARBA00023002"/>
    </source>
</evidence>
<dbReference type="InterPro" id="IPR011032">
    <property type="entry name" value="GroES-like_sf"/>
</dbReference>
<dbReference type="InterPro" id="IPR002328">
    <property type="entry name" value="ADH_Zn_CS"/>
</dbReference>